<feature type="domain" description="MurNAc-LAA" evidence="3">
    <location>
        <begin position="211"/>
        <end position="330"/>
    </location>
</feature>
<organism evidence="4 5">
    <name type="scientific">Blautia stercoris</name>
    <dbReference type="NCBI Taxonomy" id="871664"/>
    <lineage>
        <taxon>Bacteria</taxon>
        <taxon>Bacillati</taxon>
        <taxon>Bacillota</taxon>
        <taxon>Clostridia</taxon>
        <taxon>Lachnospirales</taxon>
        <taxon>Lachnospiraceae</taxon>
        <taxon>Blautia</taxon>
    </lineage>
</organism>
<dbReference type="InterPro" id="IPR002508">
    <property type="entry name" value="MurNAc-LAA_cat"/>
</dbReference>
<evidence type="ECO:0000313" key="5">
    <source>
        <dbReference type="Proteomes" id="UP000661649"/>
    </source>
</evidence>
<dbReference type="Proteomes" id="UP000661649">
    <property type="component" value="Unassembled WGS sequence"/>
</dbReference>
<evidence type="ECO:0000259" key="3">
    <source>
        <dbReference type="SMART" id="SM00646"/>
    </source>
</evidence>
<keyword evidence="1" id="KW-0378">Hydrolase</keyword>
<dbReference type="Pfam" id="PF01520">
    <property type="entry name" value="Amidase_3"/>
    <property type="match status" value="1"/>
</dbReference>
<protein>
    <submittedName>
        <fullName evidence="4">N-acetylmuramoyl-L-alanine amidase</fullName>
    </submittedName>
</protein>
<dbReference type="SMART" id="SM00646">
    <property type="entry name" value="Ami_3"/>
    <property type="match status" value="1"/>
</dbReference>
<dbReference type="CDD" id="cd02696">
    <property type="entry name" value="MurNAc-LAA"/>
    <property type="match status" value="1"/>
</dbReference>
<evidence type="ECO:0000256" key="1">
    <source>
        <dbReference type="ARBA" id="ARBA00022801"/>
    </source>
</evidence>
<evidence type="ECO:0000313" key="4">
    <source>
        <dbReference type="EMBL" id="MBC8627941.1"/>
    </source>
</evidence>
<proteinExistence type="predicted"/>
<feature type="compositionally biased region" description="Acidic residues" evidence="2">
    <location>
        <begin position="82"/>
        <end position="94"/>
    </location>
</feature>
<dbReference type="InterPro" id="IPR050695">
    <property type="entry name" value="N-acetylmuramoyl_amidase_3"/>
</dbReference>
<dbReference type="PANTHER" id="PTHR30404:SF0">
    <property type="entry name" value="N-ACETYLMURAMOYL-L-ALANINE AMIDASE AMIC"/>
    <property type="match status" value="1"/>
</dbReference>
<sequence>MYKIILGCLSIVLILLIVVALFQLNQVNKTRQQVTAVRKEIRAIKKDIEKQEKEQKKAEILQKETKDAEQKEEADTDTKAEESEEPAESVETQEEAQKEAKEPEAGEEQKNQETDANSQVPETGNGKKIAIDPGHQGYNVDMSAQEPMGPGSSEMKAKATTGTQGSFTGVPEYELNLNISKQLREELKNRGYEVMLTREDNDTAISNKERAELATQYGADIYVRIHANGSDDSSVNGAFTMIPSAQNPYVGALHDKSYALGEAVINAYCESCKIKNSGVQIFDNMTGINWSTVPVIILEMGFMSNESDDTNMENPDFQKLMVQGIANGIDAYFAAGN</sequence>
<evidence type="ECO:0000256" key="2">
    <source>
        <dbReference type="SAM" id="MobiDB-lite"/>
    </source>
</evidence>
<feature type="region of interest" description="Disordered" evidence="2">
    <location>
        <begin position="47"/>
        <end position="167"/>
    </location>
</feature>
<feature type="compositionally biased region" description="Basic and acidic residues" evidence="2">
    <location>
        <begin position="95"/>
        <end position="113"/>
    </location>
</feature>
<name>A0ABR7P947_9FIRM</name>
<dbReference type="PANTHER" id="PTHR30404">
    <property type="entry name" value="N-ACETYLMURAMOYL-L-ALANINE AMIDASE"/>
    <property type="match status" value="1"/>
</dbReference>
<dbReference type="SUPFAM" id="SSF53187">
    <property type="entry name" value="Zn-dependent exopeptidases"/>
    <property type="match status" value="1"/>
</dbReference>
<dbReference type="Gene3D" id="3.40.630.40">
    <property type="entry name" value="Zn-dependent exopeptidases"/>
    <property type="match status" value="1"/>
</dbReference>
<keyword evidence="5" id="KW-1185">Reference proteome</keyword>
<feature type="compositionally biased region" description="Basic and acidic residues" evidence="2">
    <location>
        <begin position="47"/>
        <end position="81"/>
    </location>
</feature>
<gene>
    <name evidence="4" type="ORF">H8712_04790</name>
</gene>
<comment type="caution">
    <text evidence="4">The sequence shown here is derived from an EMBL/GenBank/DDBJ whole genome shotgun (WGS) entry which is preliminary data.</text>
</comment>
<dbReference type="EMBL" id="JACRTP010000001">
    <property type="protein sequence ID" value="MBC8627941.1"/>
    <property type="molecule type" value="Genomic_DNA"/>
</dbReference>
<accession>A0ABR7P947</accession>
<dbReference type="RefSeq" id="WP_187558346.1">
    <property type="nucleotide sequence ID" value="NZ_JACRTP010000001.1"/>
</dbReference>
<reference evidence="4 5" key="1">
    <citation type="submission" date="2020-08" db="EMBL/GenBank/DDBJ databases">
        <title>Genome public.</title>
        <authorList>
            <person name="Liu C."/>
            <person name="Sun Q."/>
        </authorList>
    </citation>
    <scope>NUCLEOTIDE SEQUENCE [LARGE SCALE GENOMIC DNA]</scope>
    <source>
        <strain evidence="4 5">3_YM_SP_D4_24.mj</strain>
    </source>
</reference>